<gene>
    <name evidence="8" type="primary">trxA</name>
    <name evidence="8" type="ORF">OV287_25500</name>
</gene>
<dbReference type="NCBIfam" id="TIGR01068">
    <property type="entry name" value="thioredoxin"/>
    <property type="match status" value="1"/>
</dbReference>
<protein>
    <recommendedName>
        <fullName evidence="6">Thioredoxin</fullName>
    </recommendedName>
</protein>
<dbReference type="Gene3D" id="3.40.30.10">
    <property type="entry name" value="Glutaredoxin"/>
    <property type="match status" value="1"/>
</dbReference>
<dbReference type="PANTHER" id="PTHR45663">
    <property type="entry name" value="GEO12009P1"/>
    <property type="match status" value="1"/>
</dbReference>
<evidence type="ECO:0000313" key="8">
    <source>
        <dbReference type="EMBL" id="MCY1077831.1"/>
    </source>
</evidence>
<proteinExistence type="inferred from homology"/>
<evidence type="ECO:0000256" key="3">
    <source>
        <dbReference type="ARBA" id="ARBA00022982"/>
    </source>
</evidence>
<evidence type="ECO:0000256" key="1">
    <source>
        <dbReference type="ARBA" id="ARBA00008987"/>
    </source>
</evidence>
<dbReference type="SUPFAM" id="SSF52833">
    <property type="entry name" value="Thioredoxin-like"/>
    <property type="match status" value="1"/>
</dbReference>
<dbReference type="InterPro" id="IPR036249">
    <property type="entry name" value="Thioredoxin-like_sf"/>
</dbReference>
<feature type="domain" description="Thioredoxin" evidence="7">
    <location>
        <begin position="1"/>
        <end position="105"/>
    </location>
</feature>
<organism evidence="8 9">
    <name type="scientific">Archangium lansingense</name>
    <dbReference type="NCBI Taxonomy" id="2995310"/>
    <lineage>
        <taxon>Bacteria</taxon>
        <taxon>Pseudomonadati</taxon>
        <taxon>Myxococcota</taxon>
        <taxon>Myxococcia</taxon>
        <taxon>Myxococcales</taxon>
        <taxon>Cystobacterineae</taxon>
        <taxon>Archangiaceae</taxon>
        <taxon>Archangium</taxon>
    </lineage>
</organism>
<evidence type="ECO:0000256" key="4">
    <source>
        <dbReference type="ARBA" id="ARBA00023157"/>
    </source>
</evidence>
<comment type="caution">
    <text evidence="8">The sequence shown here is derived from an EMBL/GenBank/DDBJ whole genome shotgun (WGS) entry which is preliminary data.</text>
</comment>
<keyword evidence="2" id="KW-0813">Transport</keyword>
<dbReference type="PANTHER" id="PTHR45663:SF40">
    <property type="entry name" value="THIOREDOXIN 2"/>
    <property type="match status" value="1"/>
</dbReference>
<keyword evidence="3" id="KW-0249">Electron transport</keyword>
<accession>A0ABT4A8B0</accession>
<dbReference type="PRINTS" id="PR00421">
    <property type="entry name" value="THIOREDOXIN"/>
</dbReference>
<keyword evidence="4" id="KW-1015">Disulfide bond</keyword>
<sequence>MATIEMGKGNFKDVVSKEGIVILDWWATWCGPCRGFAPIFEQASDKHSDITFGKIDTDKEQELAGAFSIRSIPTLMVFRDGIMLFEQAGALPAAVLEDLIRQVRALDMNELRQRLVEVQAKQQAAEEAPKA</sequence>
<dbReference type="Proteomes" id="UP001207654">
    <property type="component" value="Unassembled WGS sequence"/>
</dbReference>
<dbReference type="EMBL" id="JAPNKA010000001">
    <property type="protein sequence ID" value="MCY1077831.1"/>
    <property type="molecule type" value="Genomic_DNA"/>
</dbReference>
<dbReference type="CDD" id="cd02947">
    <property type="entry name" value="TRX_family"/>
    <property type="match status" value="1"/>
</dbReference>
<name>A0ABT4A8B0_9BACT</name>
<evidence type="ECO:0000259" key="7">
    <source>
        <dbReference type="PROSITE" id="PS51352"/>
    </source>
</evidence>
<dbReference type="InterPro" id="IPR013766">
    <property type="entry name" value="Thioredoxin_domain"/>
</dbReference>
<dbReference type="Pfam" id="PF00085">
    <property type="entry name" value="Thioredoxin"/>
    <property type="match status" value="1"/>
</dbReference>
<evidence type="ECO:0000256" key="6">
    <source>
        <dbReference type="NCBIfam" id="TIGR01068"/>
    </source>
</evidence>
<evidence type="ECO:0000313" key="9">
    <source>
        <dbReference type="Proteomes" id="UP001207654"/>
    </source>
</evidence>
<dbReference type="InterPro" id="IPR005746">
    <property type="entry name" value="Thioredoxin"/>
</dbReference>
<evidence type="ECO:0000256" key="2">
    <source>
        <dbReference type="ARBA" id="ARBA00022448"/>
    </source>
</evidence>
<evidence type="ECO:0000256" key="5">
    <source>
        <dbReference type="ARBA" id="ARBA00023284"/>
    </source>
</evidence>
<dbReference type="PROSITE" id="PS51352">
    <property type="entry name" value="THIOREDOXIN_2"/>
    <property type="match status" value="1"/>
</dbReference>
<keyword evidence="9" id="KW-1185">Reference proteome</keyword>
<comment type="similarity">
    <text evidence="1">Belongs to the thioredoxin family.</text>
</comment>
<keyword evidence="5" id="KW-0676">Redox-active center</keyword>
<dbReference type="RefSeq" id="WP_267536640.1">
    <property type="nucleotide sequence ID" value="NZ_JAPNKA010000001.1"/>
</dbReference>
<reference evidence="8 9" key="1">
    <citation type="submission" date="2022-11" db="EMBL/GenBank/DDBJ databases">
        <title>Minimal conservation of predation-associated metabolite biosynthetic gene clusters underscores biosynthetic potential of Myxococcota including descriptions for ten novel species: Archangium lansinium sp. nov., Myxococcus landrumus sp. nov., Nannocystis bai.</title>
        <authorList>
            <person name="Ahearne A."/>
            <person name="Stevens C."/>
            <person name="Phillips K."/>
        </authorList>
    </citation>
    <scope>NUCLEOTIDE SEQUENCE [LARGE SCALE GENOMIC DNA]</scope>
    <source>
        <strain evidence="8 9">MIWBW</strain>
    </source>
</reference>